<dbReference type="GO" id="GO:0016787">
    <property type="term" value="F:hydrolase activity"/>
    <property type="evidence" value="ECO:0007669"/>
    <property type="project" value="UniProtKB-KW"/>
</dbReference>
<dbReference type="Proteomes" id="UP000438699">
    <property type="component" value="Unassembled WGS sequence"/>
</dbReference>
<dbReference type="OrthoDB" id="1407586at2"/>
<name>A0A6N6N7T1_9BACT</name>
<dbReference type="AlphaFoldDB" id="A0A6N6N7T1"/>
<sequence length="268" mass="30471">MRIDVHTHAFHPKIAPRVAEYLLQTHGIAVRGKGTVEELLLRMEVCDLDRAVVHTSATTGAQVIPANNWTISLQADHPQLIAFGSVHPDFDRNEEELNRLERKGIRGLKFHPDFQNVSMDDPRLFELMEMAGDRFIMMFHLGGDLPIEHNPSNPMKMAALRRMFPKPTMIAAHLGGIRRWTEALEHIAGLNIHVDTSSTLQHISGKMFRDFINRHDRQQVLFGSDYPIFDPQEEMALLRDKAKLSEARIEQMLGAATVLFPQSDKVDD</sequence>
<keyword evidence="3" id="KW-0378">Hydrolase</keyword>
<keyword evidence="4" id="KW-1185">Reference proteome</keyword>
<dbReference type="Pfam" id="PF04909">
    <property type="entry name" value="Amidohydro_2"/>
    <property type="match status" value="1"/>
</dbReference>
<dbReference type="EMBL" id="WAIE01000001">
    <property type="protein sequence ID" value="KAB1443718.1"/>
    <property type="molecule type" value="Genomic_DNA"/>
</dbReference>
<comment type="caution">
    <text evidence="3">The sequence shown here is derived from an EMBL/GenBank/DDBJ whole genome shotgun (WGS) entry which is preliminary data.</text>
</comment>
<evidence type="ECO:0000313" key="3">
    <source>
        <dbReference type="EMBL" id="KAB1443718.1"/>
    </source>
</evidence>
<evidence type="ECO:0000259" key="2">
    <source>
        <dbReference type="Pfam" id="PF04909"/>
    </source>
</evidence>
<feature type="domain" description="Amidohydrolase-related" evidence="2">
    <location>
        <begin position="3"/>
        <end position="254"/>
    </location>
</feature>
<reference evidence="3 4" key="1">
    <citation type="journal article" date="2017" name="Int. J. Syst. Evol. Microbiol.">
        <title>Desulfovibrio senegalensis sp. nov., a mesophilic sulfate reducer isolated from marine sediment.</title>
        <authorList>
            <person name="Thioye A."/>
            <person name="Gam Z.B.A."/>
            <person name="Mbengue M."/>
            <person name="Cayol J.L."/>
            <person name="Joseph-Bartoli M."/>
            <person name="Toure-Kane C."/>
            <person name="Labat M."/>
        </authorList>
    </citation>
    <scope>NUCLEOTIDE SEQUENCE [LARGE SCALE GENOMIC DNA]</scope>
    <source>
        <strain evidence="3 4">DSM 101509</strain>
    </source>
</reference>
<accession>A0A6N6N7T1</accession>
<dbReference type="RefSeq" id="WP_151150091.1">
    <property type="nucleotide sequence ID" value="NZ_WAIE01000001.1"/>
</dbReference>
<dbReference type="GO" id="GO:0019748">
    <property type="term" value="P:secondary metabolic process"/>
    <property type="evidence" value="ECO:0007669"/>
    <property type="project" value="TreeGrafter"/>
</dbReference>
<evidence type="ECO:0000256" key="1">
    <source>
        <dbReference type="ARBA" id="ARBA00023239"/>
    </source>
</evidence>
<dbReference type="GO" id="GO:0005737">
    <property type="term" value="C:cytoplasm"/>
    <property type="evidence" value="ECO:0007669"/>
    <property type="project" value="TreeGrafter"/>
</dbReference>
<proteinExistence type="predicted"/>
<keyword evidence="1" id="KW-0456">Lyase</keyword>
<organism evidence="3 4">
    <name type="scientific">Pseudodesulfovibrio senegalensis</name>
    <dbReference type="NCBI Taxonomy" id="1721087"/>
    <lineage>
        <taxon>Bacteria</taxon>
        <taxon>Pseudomonadati</taxon>
        <taxon>Thermodesulfobacteriota</taxon>
        <taxon>Desulfovibrionia</taxon>
        <taxon>Desulfovibrionales</taxon>
        <taxon>Desulfovibrionaceae</taxon>
    </lineage>
</organism>
<gene>
    <name evidence="3" type="ORF">F8A88_05640</name>
</gene>
<dbReference type="GO" id="GO:0016831">
    <property type="term" value="F:carboxy-lyase activity"/>
    <property type="evidence" value="ECO:0007669"/>
    <property type="project" value="InterPro"/>
</dbReference>
<dbReference type="InterPro" id="IPR032465">
    <property type="entry name" value="ACMSD"/>
</dbReference>
<dbReference type="SUPFAM" id="SSF51556">
    <property type="entry name" value="Metallo-dependent hydrolases"/>
    <property type="match status" value="1"/>
</dbReference>
<dbReference type="PANTHER" id="PTHR21240:SF28">
    <property type="entry name" value="ISO-OROTATE DECARBOXYLASE (EUROFUNG)"/>
    <property type="match status" value="1"/>
</dbReference>
<protein>
    <submittedName>
        <fullName evidence="3">Amidohydrolase family protein</fullName>
    </submittedName>
</protein>
<dbReference type="PANTHER" id="PTHR21240">
    <property type="entry name" value="2-AMINO-3-CARBOXYLMUCONATE-6-SEMIALDEHYDE DECARBOXYLASE"/>
    <property type="match status" value="1"/>
</dbReference>
<dbReference type="InterPro" id="IPR006680">
    <property type="entry name" value="Amidohydro-rel"/>
</dbReference>
<evidence type="ECO:0000313" key="4">
    <source>
        <dbReference type="Proteomes" id="UP000438699"/>
    </source>
</evidence>
<dbReference type="InterPro" id="IPR032466">
    <property type="entry name" value="Metal_Hydrolase"/>
</dbReference>
<dbReference type="Gene3D" id="3.20.20.140">
    <property type="entry name" value="Metal-dependent hydrolases"/>
    <property type="match status" value="1"/>
</dbReference>